<proteinExistence type="predicted"/>
<name>A0A2U1S9P5_9EURY</name>
<organism evidence="1 2">
    <name type="scientific">Methanobrevibacter woesei</name>
    <dbReference type="NCBI Taxonomy" id="190976"/>
    <lineage>
        <taxon>Archaea</taxon>
        <taxon>Methanobacteriati</taxon>
        <taxon>Methanobacteriota</taxon>
        <taxon>Methanomada group</taxon>
        <taxon>Methanobacteria</taxon>
        <taxon>Methanobacteriales</taxon>
        <taxon>Methanobacteriaceae</taxon>
        <taxon>Methanobrevibacter</taxon>
    </lineage>
</organism>
<dbReference type="EMBL" id="MZGU01000001">
    <property type="protein sequence ID" value="PWB87274.1"/>
    <property type="molecule type" value="Genomic_DNA"/>
</dbReference>
<dbReference type="RefSeq" id="WP_116668886.1">
    <property type="nucleotide sequence ID" value="NZ_MZGU01000001.1"/>
</dbReference>
<dbReference type="Proteomes" id="UP000245577">
    <property type="component" value="Unassembled WGS sequence"/>
</dbReference>
<sequence length="129" mass="15002">MVSSEIESYIKFTKINSGDSIKIEQQYVKLREGQNKIMTFSYKAPIFEMIEFERFFEDTPTSERINVDIGGTGDIGAQFRGIIEGKEKNYSQNIDHKILLLEEYKCPSKEDLKKIKPTSHFVKRVIKDN</sequence>
<keyword evidence="2" id="KW-1185">Reference proteome</keyword>
<protein>
    <submittedName>
        <fullName evidence="1">Uncharacterized protein</fullName>
    </submittedName>
</protein>
<dbReference type="OrthoDB" id="76847at2157"/>
<reference evidence="1 2" key="1">
    <citation type="submission" date="2017-03" db="EMBL/GenBank/DDBJ databases">
        <title>Genome sequence of Methanobrevibacter wosei.</title>
        <authorList>
            <person name="Poehlein A."/>
            <person name="Seedorf H."/>
            <person name="Daniel R."/>
        </authorList>
    </citation>
    <scope>NUCLEOTIDE SEQUENCE [LARGE SCALE GENOMIC DNA]</scope>
    <source>
        <strain evidence="1 2">DSM 11979</strain>
    </source>
</reference>
<dbReference type="AlphaFoldDB" id="A0A2U1S9P5"/>
<evidence type="ECO:0000313" key="2">
    <source>
        <dbReference type="Proteomes" id="UP000245577"/>
    </source>
</evidence>
<gene>
    <name evidence="1" type="ORF">MBBWO_00520</name>
</gene>
<comment type="caution">
    <text evidence="1">The sequence shown here is derived from an EMBL/GenBank/DDBJ whole genome shotgun (WGS) entry which is preliminary data.</text>
</comment>
<accession>A0A2U1S9P5</accession>
<evidence type="ECO:0000313" key="1">
    <source>
        <dbReference type="EMBL" id="PWB87274.1"/>
    </source>
</evidence>